<dbReference type="Pfam" id="PF04389">
    <property type="entry name" value="Peptidase_M28"/>
    <property type="match status" value="1"/>
</dbReference>
<feature type="transmembrane region" description="Helical" evidence="10">
    <location>
        <begin position="424"/>
        <end position="445"/>
    </location>
</feature>
<dbReference type="EMBL" id="JH767300">
    <property type="protein sequence ID" value="EQC25154.1"/>
    <property type="molecule type" value="Genomic_DNA"/>
</dbReference>
<proteinExistence type="inferred from homology"/>
<dbReference type="eggNOG" id="KOG2194">
    <property type="taxonomic scope" value="Eukaryota"/>
</dbReference>
<dbReference type="Gene3D" id="3.40.630.10">
    <property type="entry name" value="Zn peptidases"/>
    <property type="match status" value="1"/>
</dbReference>
<evidence type="ECO:0000256" key="10">
    <source>
        <dbReference type="SAM" id="Phobius"/>
    </source>
</evidence>
<protein>
    <recommendedName>
        <fullName evidence="5">Vacuolar membrane protease</fullName>
    </recommendedName>
    <alternativeName>
        <fullName evidence="9">FXNA-related family protease 1</fullName>
    </alternativeName>
</protein>
<dbReference type="InterPro" id="IPR007484">
    <property type="entry name" value="Peptidase_M28"/>
</dbReference>
<feature type="transmembrane region" description="Helical" evidence="10">
    <location>
        <begin position="326"/>
        <end position="343"/>
    </location>
</feature>
<keyword evidence="7 10" id="KW-1133">Transmembrane helix</keyword>
<comment type="subcellular location">
    <subcellularLocation>
        <location evidence="3">Vacuole membrane</location>
        <topology evidence="3">Multi-pass membrane protein</topology>
    </subcellularLocation>
</comment>
<feature type="signal peptide" evidence="11">
    <location>
        <begin position="1"/>
        <end position="25"/>
    </location>
</feature>
<feature type="transmembrane region" description="Helical" evidence="10">
    <location>
        <begin position="587"/>
        <end position="610"/>
    </location>
</feature>
<evidence type="ECO:0000256" key="11">
    <source>
        <dbReference type="SAM" id="SignalP"/>
    </source>
</evidence>
<keyword evidence="10" id="KW-0472">Membrane</keyword>
<feature type="transmembrane region" description="Helical" evidence="10">
    <location>
        <begin position="350"/>
        <end position="370"/>
    </location>
</feature>
<evidence type="ECO:0000256" key="3">
    <source>
        <dbReference type="ARBA" id="ARBA00004128"/>
    </source>
</evidence>
<feature type="transmembrane region" description="Helical" evidence="10">
    <location>
        <begin position="619"/>
        <end position="637"/>
    </location>
</feature>
<dbReference type="GO" id="GO:0008235">
    <property type="term" value="F:metalloexopeptidase activity"/>
    <property type="evidence" value="ECO:0007669"/>
    <property type="project" value="InterPro"/>
</dbReference>
<dbReference type="PANTHER" id="PTHR12147">
    <property type="entry name" value="METALLOPEPTIDASE M28 FAMILY MEMBER"/>
    <property type="match status" value="1"/>
</dbReference>
<comment type="cofactor">
    <cofactor evidence="1">
        <name>Zn(2+)</name>
        <dbReference type="ChEBI" id="CHEBI:29105"/>
    </cofactor>
</comment>
<keyword evidence="11" id="KW-0732">Signal</keyword>
<dbReference type="RefSeq" id="XP_008621411.1">
    <property type="nucleotide sequence ID" value="XM_008623189.1"/>
</dbReference>
<evidence type="ECO:0000256" key="1">
    <source>
        <dbReference type="ARBA" id="ARBA00001947"/>
    </source>
</evidence>
<evidence type="ECO:0000256" key="9">
    <source>
        <dbReference type="ARBA" id="ARBA00031512"/>
    </source>
</evidence>
<feature type="transmembrane region" description="Helical" evidence="10">
    <location>
        <begin position="485"/>
        <end position="509"/>
    </location>
</feature>
<dbReference type="OMA" id="CANASWY"/>
<comment type="similarity">
    <text evidence="4">Belongs to the peptidase M28 family.</text>
</comment>
<evidence type="ECO:0000256" key="5">
    <source>
        <dbReference type="ARBA" id="ARBA00017435"/>
    </source>
</evidence>
<dbReference type="STRING" id="1156394.T0PIF7"/>
<evidence type="ECO:0000256" key="7">
    <source>
        <dbReference type="ARBA" id="ARBA00022989"/>
    </source>
</evidence>
<feature type="transmembrane region" description="Helical" evidence="10">
    <location>
        <begin position="457"/>
        <end position="479"/>
    </location>
</feature>
<comment type="function">
    <text evidence="2">May be involved in vacuolar sorting and osmoregulation.</text>
</comment>
<evidence type="ECO:0000256" key="2">
    <source>
        <dbReference type="ARBA" id="ARBA00003273"/>
    </source>
</evidence>
<feature type="transmembrane region" description="Helical" evidence="10">
    <location>
        <begin position="402"/>
        <end position="418"/>
    </location>
</feature>
<evidence type="ECO:0000256" key="6">
    <source>
        <dbReference type="ARBA" id="ARBA00022554"/>
    </source>
</evidence>
<dbReference type="SUPFAM" id="SSF53187">
    <property type="entry name" value="Zn-dependent exopeptidases"/>
    <property type="match status" value="1"/>
</dbReference>
<evidence type="ECO:0000313" key="13">
    <source>
        <dbReference type="EMBL" id="EQC25154.1"/>
    </source>
</evidence>
<gene>
    <name evidence="13" type="ORF">SDRG_16963</name>
</gene>
<dbReference type="PANTHER" id="PTHR12147:SF58">
    <property type="entry name" value="VACUOLAR MEMBRANE PROTEASE"/>
    <property type="match status" value="1"/>
</dbReference>
<keyword evidence="10" id="KW-0812">Transmembrane</keyword>
<dbReference type="InParanoid" id="T0PIF7"/>
<dbReference type="VEuPathDB" id="FungiDB:SDRG_16963"/>
<keyword evidence="6" id="KW-0926">Vacuole</keyword>
<feature type="domain" description="Peptidase M28" evidence="12">
    <location>
        <begin position="126"/>
        <end position="312"/>
    </location>
</feature>
<keyword evidence="14" id="KW-1185">Reference proteome</keyword>
<dbReference type="OrthoDB" id="76293at2759"/>
<evidence type="ECO:0000256" key="8">
    <source>
        <dbReference type="ARBA" id="ARBA00023180"/>
    </source>
</evidence>
<dbReference type="GO" id="GO:0005774">
    <property type="term" value="C:vacuolar membrane"/>
    <property type="evidence" value="ECO:0007669"/>
    <property type="project" value="UniProtKB-SubCell"/>
</dbReference>
<organism evidence="13 14">
    <name type="scientific">Saprolegnia diclina (strain VS20)</name>
    <dbReference type="NCBI Taxonomy" id="1156394"/>
    <lineage>
        <taxon>Eukaryota</taxon>
        <taxon>Sar</taxon>
        <taxon>Stramenopiles</taxon>
        <taxon>Oomycota</taxon>
        <taxon>Saprolegniomycetes</taxon>
        <taxon>Saprolegniales</taxon>
        <taxon>Saprolegniaceae</taxon>
        <taxon>Saprolegnia</taxon>
    </lineage>
</organism>
<feature type="chain" id="PRO_5004582353" description="Vacuolar membrane protease" evidence="11">
    <location>
        <begin position="26"/>
        <end position="639"/>
    </location>
</feature>
<dbReference type="Proteomes" id="UP000030762">
    <property type="component" value="Unassembled WGS sequence"/>
</dbReference>
<dbReference type="GeneID" id="19957690"/>
<accession>T0PIF7</accession>
<reference evidence="13 14" key="1">
    <citation type="submission" date="2012-04" db="EMBL/GenBank/DDBJ databases">
        <title>The Genome Sequence of Saprolegnia declina VS20.</title>
        <authorList>
            <consortium name="The Broad Institute Genome Sequencing Platform"/>
            <person name="Russ C."/>
            <person name="Nusbaum C."/>
            <person name="Tyler B."/>
            <person name="van West P."/>
            <person name="Dieguez-Uribeondo J."/>
            <person name="de Bruijn I."/>
            <person name="Tripathy S."/>
            <person name="Jiang R."/>
            <person name="Young S.K."/>
            <person name="Zeng Q."/>
            <person name="Gargeya S."/>
            <person name="Fitzgerald M."/>
            <person name="Haas B."/>
            <person name="Abouelleil A."/>
            <person name="Alvarado L."/>
            <person name="Arachchi H.M."/>
            <person name="Berlin A."/>
            <person name="Chapman S.B."/>
            <person name="Goldberg J."/>
            <person name="Griggs A."/>
            <person name="Gujja S."/>
            <person name="Hansen M."/>
            <person name="Howarth C."/>
            <person name="Imamovic A."/>
            <person name="Larimer J."/>
            <person name="McCowen C."/>
            <person name="Montmayeur A."/>
            <person name="Murphy C."/>
            <person name="Neiman D."/>
            <person name="Pearson M."/>
            <person name="Priest M."/>
            <person name="Roberts A."/>
            <person name="Saif S."/>
            <person name="Shea T."/>
            <person name="Sisk P."/>
            <person name="Sykes S."/>
            <person name="Wortman J."/>
            <person name="Nusbaum C."/>
            <person name="Birren B."/>
        </authorList>
    </citation>
    <scope>NUCLEOTIDE SEQUENCE [LARGE SCALE GENOMIC DNA]</scope>
    <source>
        <strain evidence="13 14">VS20</strain>
    </source>
</reference>
<evidence type="ECO:0000313" key="14">
    <source>
        <dbReference type="Proteomes" id="UP000030762"/>
    </source>
</evidence>
<name>T0PIF7_SAPDV</name>
<sequence length="639" mass="69030">MSRFVPCTAILLSAALSLLFNVVWRAQLPAPLDVPPTDGRFAGATAYKSLETIARASHPITTDANYNVYNYLYDALEVLRTTHPRLVLDTPRATLVADDLPSTYAPAVPRDAECANASWYLNETQIIARVPGSSNDSILLTAHFDSVSSSFGASDDGAGVAVLLHVLSTLLARNATSRHSLVLFLNNGEETGLCGSKWFVRQQLVAKYNVKAFLNIEGGGAGGRAILFRTTDDALASLYASVAPHPHMNSLGGFLIKVLGSATDYEIYQPAGIPGLDVAFYEHREYYHTRDDSLAHISPADVQYCGDNVLAITSALLSLPTLQFDAAGSALYFDILGSFGVALTPYVRALFTLLAVGLAALVLSVSYHFFPLYDTMIVVTPKAFALSVLGEWTYIVRSFGQALVGGLVLNAPVALLVHGTRHSLFASLALPCGFLGNVLGATAAAHKWRHGQPHPNVNAYIHFAASVSSCSAVFALLALVPGPVLVLFAIASSVYSSVLLVFMGAIMYLRYHHETYGPDDESTYIPTRTAMMYYSSIRFENVLSPRAPQLRVYLGLGAALAIYMLLAFELSVDIALAAASVGANDALVLGVLPLLLTPTLYLLVSLCAYWEPNAPSYRFYYLVYTLLWVVMSLWWLVTG</sequence>
<dbReference type="GO" id="GO:0006508">
    <property type="term" value="P:proteolysis"/>
    <property type="evidence" value="ECO:0007669"/>
    <property type="project" value="InterPro"/>
</dbReference>
<dbReference type="InterPro" id="IPR045175">
    <property type="entry name" value="M28_fam"/>
</dbReference>
<dbReference type="AlphaFoldDB" id="T0PIF7"/>
<evidence type="ECO:0000256" key="4">
    <source>
        <dbReference type="ARBA" id="ARBA00010918"/>
    </source>
</evidence>
<feature type="transmembrane region" description="Helical" evidence="10">
    <location>
        <begin position="552"/>
        <end position="581"/>
    </location>
</feature>
<keyword evidence="8" id="KW-0325">Glycoprotein</keyword>
<evidence type="ECO:0000259" key="12">
    <source>
        <dbReference type="Pfam" id="PF04389"/>
    </source>
</evidence>